<dbReference type="Gene3D" id="3.30.200.20">
    <property type="entry name" value="Phosphorylase Kinase, domain 1"/>
    <property type="match status" value="1"/>
</dbReference>
<feature type="domain" description="Protein kinase" evidence="9">
    <location>
        <begin position="6"/>
        <end position="272"/>
    </location>
</feature>
<dbReference type="AlphaFoldDB" id="A0A1Y2DED3"/>
<evidence type="ECO:0000256" key="2">
    <source>
        <dbReference type="ARBA" id="ARBA00022553"/>
    </source>
</evidence>
<evidence type="ECO:0000256" key="6">
    <source>
        <dbReference type="ARBA" id="ARBA00022840"/>
    </source>
</evidence>
<dbReference type="GO" id="GO:0007186">
    <property type="term" value="P:G protein-coupled receptor signaling pathway"/>
    <property type="evidence" value="ECO:0007669"/>
    <property type="project" value="TreeGrafter"/>
</dbReference>
<dbReference type="Proteomes" id="UP000193920">
    <property type="component" value="Unassembled WGS sequence"/>
</dbReference>
<feature type="binding site" evidence="7">
    <location>
        <position position="35"/>
    </location>
    <ligand>
        <name>ATP</name>
        <dbReference type="ChEBI" id="CHEBI:30616"/>
    </ligand>
</feature>
<keyword evidence="12" id="KW-1185">Reference proteome</keyword>
<keyword evidence="6 7" id="KW-0067">ATP-binding</keyword>
<dbReference type="PROSITE" id="PS51285">
    <property type="entry name" value="AGC_KINASE_CTER"/>
    <property type="match status" value="1"/>
</dbReference>
<feature type="domain" description="AGC-kinase C-terminal" evidence="10">
    <location>
        <begin position="273"/>
        <end position="321"/>
    </location>
</feature>
<proteinExistence type="inferred from homology"/>
<keyword evidence="1 8" id="KW-0723">Serine/threonine-protein kinase</keyword>
<dbReference type="InterPro" id="IPR011009">
    <property type="entry name" value="Kinase-like_dom_sf"/>
</dbReference>
<organism evidence="11 12">
    <name type="scientific">Neocallimastix californiae</name>
    <dbReference type="NCBI Taxonomy" id="1754190"/>
    <lineage>
        <taxon>Eukaryota</taxon>
        <taxon>Fungi</taxon>
        <taxon>Fungi incertae sedis</taxon>
        <taxon>Chytridiomycota</taxon>
        <taxon>Chytridiomycota incertae sedis</taxon>
        <taxon>Neocallimastigomycetes</taxon>
        <taxon>Neocallimastigales</taxon>
        <taxon>Neocallimastigaceae</taxon>
        <taxon>Neocallimastix</taxon>
    </lineage>
</organism>
<dbReference type="SMART" id="SM00220">
    <property type="entry name" value="S_TKc"/>
    <property type="match status" value="1"/>
</dbReference>
<evidence type="ECO:0000256" key="8">
    <source>
        <dbReference type="RuleBase" id="RU000304"/>
    </source>
</evidence>
<dbReference type="PANTHER" id="PTHR24355:SF30">
    <property type="entry name" value="SERINE_THREONINE-PROTEIN KINASE 32B ISOFORM X1"/>
    <property type="match status" value="1"/>
</dbReference>
<comment type="similarity">
    <text evidence="8">Belongs to the protein kinase superfamily.</text>
</comment>
<dbReference type="CDD" id="cd05578">
    <property type="entry name" value="STKc_Yank1"/>
    <property type="match status" value="1"/>
</dbReference>
<dbReference type="PROSITE" id="PS00107">
    <property type="entry name" value="PROTEIN_KINASE_ATP"/>
    <property type="match status" value="1"/>
</dbReference>
<dbReference type="GO" id="GO:0009966">
    <property type="term" value="P:regulation of signal transduction"/>
    <property type="evidence" value="ECO:0007669"/>
    <property type="project" value="TreeGrafter"/>
</dbReference>
<dbReference type="InterPro" id="IPR008271">
    <property type="entry name" value="Ser/Thr_kinase_AS"/>
</dbReference>
<feature type="non-terminal residue" evidence="11">
    <location>
        <position position="1"/>
    </location>
</feature>
<dbReference type="EMBL" id="MCOG01000071">
    <property type="protein sequence ID" value="ORY57025.1"/>
    <property type="molecule type" value="Genomic_DNA"/>
</dbReference>
<dbReference type="GO" id="GO:0001664">
    <property type="term" value="F:G protein-coupled receptor binding"/>
    <property type="evidence" value="ECO:0007669"/>
    <property type="project" value="TreeGrafter"/>
</dbReference>
<comment type="caution">
    <text evidence="11">The sequence shown here is derived from an EMBL/GenBank/DDBJ whole genome shotgun (WGS) entry which is preliminary data.</text>
</comment>
<dbReference type="Pfam" id="PF00069">
    <property type="entry name" value="Pkinase"/>
    <property type="match status" value="1"/>
</dbReference>
<gene>
    <name evidence="11" type="ORF">LY90DRAFT_367977</name>
</gene>
<keyword evidence="5 11" id="KW-0418">Kinase</keyword>
<dbReference type="SUPFAM" id="SSF56112">
    <property type="entry name" value="Protein kinase-like (PK-like)"/>
    <property type="match status" value="1"/>
</dbReference>
<sequence length="321" mass="37376">VELRHFNLLRCIGKGAFGKVRIVEHKEKKKLYALKYINKMQCIKMKAIQNIMRERSILEEIEHPFIVNLRFAFQDDENMFMVLDLMIGGDLRFHLERLGGFTEETLRFYCAEIACALNYLHNKGIIHRDLKPDNILLDDKGHAHITDFNIAVHIDPKRLPRSQSGTISYMAPEVFAGKGYSYPIDWWSLGIVLYEGFYGKRPFKGHNNEQVSNNIVNQKDIHFPSTNALTKHPVKPSAEFLSIMNGFLIKDPNNRLGCSSKGLDELWDNTWFRGIDWDKLERKEYVSPMIPNPDKANFDATYDLEELLLEDNPLTYRPRKK</sequence>
<protein>
    <submittedName>
        <fullName evidence="11">Kinase-like protein</fullName>
    </submittedName>
</protein>
<dbReference type="Gene3D" id="1.10.510.10">
    <property type="entry name" value="Transferase(Phosphotransferase) domain 1"/>
    <property type="match status" value="1"/>
</dbReference>
<dbReference type="PROSITE" id="PS00108">
    <property type="entry name" value="PROTEIN_KINASE_ST"/>
    <property type="match status" value="1"/>
</dbReference>
<dbReference type="InterPro" id="IPR000961">
    <property type="entry name" value="AGC-kinase_C"/>
</dbReference>
<name>A0A1Y2DED3_9FUNG</name>
<accession>A0A1Y2DED3</accession>
<keyword evidence="3" id="KW-0808">Transferase</keyword>
<dbReference type="GO" id="GO:0004703">
    <property type="term" value="F:G protein-coupled receptor kinase activity"/>
    <property type="evidence" value="ECO:0007669"/>
    <property type="project" value="TreeGrafter"/>
</dbReference>
<dbReference type="GO" id="GO:0005524">
    <property type="term" value="F:ATP binding"/>
    <property type="evidence" value="ECO:0007669"/>
    <property type="project" value="UniProtKB-UniRule"/>
</dbReference>
<evidence type="ECO:0000256" key="4">
    <source>
        <dbReference type="ARBA" id="ARBA00022741"/>
    </source>
</evidence>
<dbReference type="STRING" id="1754190.A0A1Y2DED3"/>
<evidence type="ECO:0000256" key="7">
    <source>
        <dbReference type="PROSITE-ProRule" id="PRU10141"/>
    </source>
</evidence>
<evidence type="ECO:0000256" key="5">
    <source>
        <dbReference type="ARBA" id="ARBA00022777"/>
    </source>
</evidence>
<evidence type="ECO:0000313" key="12">
    <source>
        <dbReference type="Proteomes" id="UP000193920"/>
    </source>
</evidence>
<dbReference type="FunFam" id="1.10.510.10:FF:000048">
    <property type="entry name" value="Protein kinase C"/>
    <property type="match status" value="1"/>
</dbReference>
<keyword evidence="2" id="KW-0597">Phosphoprotein</keyword>
<dbReference type="FunFam" id="3.30.200.20:FF:000354">
    <property type="entry name" value="AGC/YANK protein kinase"/>
    <property type="match status" value="1"/>
</dbReference>
<dbReference type="InterPro" id="IPR000719">
    <property type="entry name" value="Prot_kinase_dom"/>
</dbReference>
<feature type="non-terminal residue" evidence="11">
    <location>
        <position position="321"/>
    </location>
</feature>
<evidence type="ECO:0000259" key="10">
    <source>
        <dbReference type="PROSITE" id="PS51285"/>
    </source>
</evidence>
<evidence type="ECO:0000256" key="3">
    <source>
        <dbReference type="ARBA" id="ARBA00022679"/>
    </source>
</evidence>
<reference evidence="11 12" key="1">
    <citation type="submission" date="2016-08" db="EMBL/GenBank/DDBJ databases">
        <title>A Parts List for Fungal Cellulosomes Revealed by Comparative Genomics.</title>
        <authorList>
            <consortium name="DOE Joint Genome Institute"/>
            <person name="Haitjema C.H."/>
            <person name="Gilmore S.P."/>
            <person name="Henske J.K."/>
            <person name="Solomon K.V."/>
            <person name="De Groot R."/>
            <person name="Kuo A."/>
            <person name="Mondo S.J."/>
            <person name="Salamov A.A."/>
            <person name="Labutti K."/>
            <person name="Zhao Z."/>
            <person name="Chiniquy J."/>
            <person name="Barry K."/>
            <person name="Brewer H.M."/>
            <person name="Purvine S.O."/>
            <person name="Wright A.T."/>
            <person name="Boxma B."/>
            <person name="Van Alen T."/>
            <person name="Hackstein J.H."/>
            <person name="Baker S.E."/>
            <person name="Grigoriev I.V."/>
            <person name="O'Malley M.A."/>
        </authorList>
    </citation>
    <scope>NUCLEOTIDE SEQUENCE [LARGE SCALE GENOMIC DNA]</scope>
    <source>
        <strain evidence="11 12">G1</strain>
    </source>
</reference>
<dbReference type="PROSITE" id="PS50011">
    <property type="entry name" value="PROTEIN_KINASE_DOM"/>
    <property type="match status" value="1"/>
</dbReference>
<dbReference type="OrthoDB" id="354826at2759"/>
<dbReference type="PANTHER" id="PTHR24355">
    <property type="entry name" value="G PROTEIN-COUPLED RECEPTOR KINASE/RIBOSOMAL PROTEIN S6 KINASE"/>
    <property type="match status" value="1"/>
</dbReference>
<evidence type="ECO:0000313" key="11">
    <source>
        <dbReference type="EMBL" id="ORY57025.1"/>
    </source>
</evidence>
<evidence type="ECO:0000259" key="9">
    <source>
        <dbReference type="PROSITE" id="PS50011"/>
    </source>
</evidence>
<evidence type="ECO:0000256" key="1">
    <source>
        <dbReference type="ARBA" id="ARBA00022527"/>
    </source>
</evidence>
<dbReference type="InterPro" id="IPR017441">
    <property type="entry name" value="Protein_kinase_ATP_BS"/>
</dbReference>
<keyword evidence="4 7" id="KW-0547">Nucleotide-binding</keyword>